<proteinExistence type="predicted"/>
<dbReference type="Proteomes" id="UP001289374">
    <property type="component" value="Unassembled WGS sequence"/>
</dbReference>
<feature type="compositionally biased region" description="Low complexity" evidence="1">
    <location>
        <begin position="292"/>
        <end position="303"/>
    </location>
</feature>
<name>A0AAE1X3Q8_9LAMI</name>
<feature type="compositionally biased region" description="Basic residues" evidence="1">
    <location>
        <begin position="445"/>
        <end position="454"/>
    </location>
</feature>
<reference evidence="3" key="2">
    <citation type="journal article" date="2024" name="Plant">
        <title>Genomic evolution and insights into agronomic trait innovations of Sesamum species.</title>
        <authorList>
            <person name="Miao H."/>
            <person name="Wang L."/>
            <person name="Qu L."/>
            <person name="Liu H."/>
            <person name="Sun Y."/>
            <person name="Le M."/>
            <person name="Wang Q."/>
            <person name="Wei S."/>
            <person name="Zheng Y."/>
            <person name="Lin W."/>
            <person name="Duan Y."/>
            <person name="Cao H."/>
            <person name="Xiong S."/>
            <person name="Wang X."/>
            <person name="Wei L."/>
            <person name="Li C."/>
            <person name="Ma Q."/>
            <person name="Ju M."/>
            <person name="Zhao R."/>
            <person name="Li G."/>
            <person name="Mu C."/>
            <person name="Tian Q."/>
            <person name="Mei H."/>
            <person name="Zhang T."/>
            <person name="Gao T."/>
            <person name="Zhang H."/>
        </authorList>
    </citation>
    <scope>NUCLEOTIDE SEQUENCE</scope>
    <source>
        <strain evidence="3">K16</strain>
    </source>
</reference>
<feature type="domain" description="Aminotransferase-like plant mobile" evidence="2">
    <location>
        <begin position="121"/>
        <end position="216"/>
    </location>
</feature>
<organism evidence="3 4">
    <name type="scientific">Sesamum angolense</name>
    <dbReference type="NCBI Taxonomy" id="2727404"/>
    <lineage>
        <taxon>Eukaryota</taxon>
        <taxon>Viridiplantae</taxon>
        <taxon>Streptophyta</taxon>
        <taxon>Embryophyta</taxon>
        <taxon>Tracheophyta</taxon>
        <taxon>Spermatophyta</taxon>
        <taxon>Magnoliopsida</taxon>
        <taxon>eudicotyledons</taxon>
        <taxon>Gunneridae</taxon>
        <taxon>Pentapetalae</taxon>
        <taxon>asterids</taxon>
        <taxon>lamiids</taxon>
        <taxon>Lamiales</taxon>
        <taxon>Pedaliaceae</taxon>
        <taxon>Sesamum</taxon>
    </lineage>
</organism>
<feature type="region of interest" description="Disordered" evidence="1">
    <location>
        <begin position="286"/>
        <end position="329"/>
    </location>
</feature>
<evidence type="ECO:0000313" key="4">
    <source>
        <dbReference type="Proteomes" id="UP001289374"/>
    </source>
</evidence>
<gene>
    <name evidence="3" type="ORF">Sango_0793300</name>
</gene>
<dbReference type="InterPro" id="IPR044824">
    <property type="entry name" value="MAIN-like"/>
</dbReference>
<dbReference type="InterPro" id="IPR019557">
    <property type="entry name" value="AminoTfrase-like_pln_mobile"/>
</dbReference>
<accession>A0AAE1X3Q8</accession>
<evidence type="ECO:0000313" key="3">
    <source>
        <dbReference type="EMBL" id="KAK4404247.1"/>
    </source>
</evidence>
<dbReference type="PANTHER" id="PTHR46033:SF8">
    <property type="entry name" value="PROTEIN MAINTENANCE OF MERISTEMS-LIKE"/>
    <property type="match status" value="1"/>
</dbReference>
<evidence type="ECO:0000259" key="2">
    <source>
        <dbReference type="Pfam" id="PF10536"/>
    </source>
</evidence>
<protein>
    <submittedName>
        <fullName evidence="3">Protein MAIN-LIKE 1</fullName>
    </submittedName>
</protein>
<sequence>MQYIGFAPEDGALKGSRLQVKAIIEHISHVHITPDTPHLTVVQYARAVALLLLGGTMCPDSSGNLVSLLYLAKLEDIVAARNYSWGSAVLAFLYVNYVMQRKRQSCNRWRVAVGTGDFNPQLWRSICPLIFYAIVEMHHPERVLRQFGMMQNIPDQPDTRDMSLHKITRSNRTGTDWVLQHILYITRWQRRYDTVIQRQPISNRRDTDRGYWEWYNNITRHFVLSSTDRRVESGYQAGDAPMLQIVTQQVNTLQTLFQSKPVDVEGYRQLVAQLEHEVQIIAEAIKHQPQQTATPSDSAPTTSHRQRRSSSQMSIGSVERGDIGVDIAGPSTAYTPQDYYVPQPPQDYYVPQPSQDDWFQSTSYMPSHAEAYSSHVDLDLGLGFNQPYAPEYNISPVPFPSFSAYRDNVESSSAASSSGLHINSGGDDNDRQNEPIKNMGEEIRRPRRQRHRRNCGTGGHF</sequence>
<dbReference type="AlphaFoldDB" id="A0AAE1X3Q8"/>
<dbReference type="Pfam" id="PF10536">
    <property type="entry name" value="PMD"/>
    <property type="match status" value="1"/>
</dbReference>
<reference evidence="3" key="1">
    <citation type="submission" date="2020-06" db="EMBL/GenBank/DDBJ databases">
        <authorList>
            <person name="Li T."/>
            <person name="Hu X."/>
            <person name="Zhang T."/>
            <person name="Song X."/>
            <person name="Zhang H."/>
            <person name="Dai N."/>
            <person name="Sheng W."/>
            <person name="Hou X."/>
            <person name="Wei L."/>
        </authorList>
    </citation>
    <scope>NUCLEOTIDE SEQUENCE</scope>
    <source>
        <strain evidence="3">K16</strain>
        <tissue evidence="3">Leaf</tissue>
    </source>
</reference>
<dbReference type="PANTHER" id="PTHR46033">
    <property type="entry name" value="PROTEIN MAIN-LIKE 2"/>
    <property type="match status" value="1"/>
</dbReference>
<keyword evidence="4" id="KW-1185">Reference proteome</keyword>
<dbReference type="GO" id="GO:0010073">
    <property type="term" value="P:meristem maintenance"/>
    <property type="evidence" value="ECO:0007669"/>
    <property type="project" value="InterPro"/>
</dbReference>
<feature type="region of interest" description="Disordered" evidence="1">
    <location>
        <begin position="414"/>
        <end position="461"/>
    </location>
</feature>
<comment type="caution">
    <text evidence="3">The sequence shown here is derived from an EMBL/GenBank/DDBJ whole genome shotgun (WGS) entry which is preliminary data.</text>
</comment>
<dbReference type="EMBL" id="JACGWL010000004">
    <property type="protein sequence ID" value="KAK4404247.1"/>
    <property type="molecule type" value="Genomic_DNA"/>
</dbReference>
<evidence type="ECO:0000256" key="1">
    <source>
        <dbReference type="SAM" id="MobiDB-lite"/>
    </source>
</evidence>
<feature type="compositionally biased region" description="Basic and acidic residues" evidence="1">
    <location>
        <begin position="428"/>
        <end position="444"/>
    </location>
</feature>